<dbReference type="InterPro" id="IPR047817">
    <property type="entry name" value="ABC2_TM_bact-type"/>
</dbReference>
<dbReference type="Proteomes" id="UP000617979">
    <property type="component" value="Unassembled WGS sequence"/>
</dbReference>
<dbReference type="Pfam" id="PF12698">
    <property type="entry name" value="ABC2_membrane_3"/>
    <property type="match status" value="1"/>
</dbReference>
<evidence type="ECO:0000256" key="1">
    <source>
        <dbReference type="ARBA" id="ARBA00004141"/>
    </source>
</evidence>
<evidence type="ECO:0000313" key="8">
    <source>
        <dbReference type="Proteomes" id="UP000617979"/>
    </source>
</evidence>
<feature type="transmembrane region" description="Helical" evidence="5">
    <location>
        <begin position="293"/>
        <end position="311"/>
    </location>
</feature>
<evidence type="ECO:0000313" key="7">
    <source>
        <dbReference type="EMBL" id="GGA48660.1"/>
    </source>
</evidence>
<feature type="transmembrane region" description="Helical" evidence="5">
    <location>
        <begin position="348"/>
        <end position="369"/>
    </location>
</feature>
<dbReference type="PROSITE" id="PS51012">
    <property type="entry name" value="ABC_TM2"/>
    <property type="match status" value="1"/>
</dbReference>
<dbReference type="InterPro" id="IPR052902">
    <property type="entry name" value="ABC-2_transporter"/>
</dbReference>
<comment type="caution">
    <text evidence="7">The sequence shown here is derived from an EMBL/GenBank/DDBJ whole genome shotgun (WGS) entry which is preliminary data.</text>
</comment>
<keyword evidence="8" id="KW-1185">Reference proteome</keyword>
<feature type="transmembrane region" description="Helical" evidence="5">
    <location>
        <begin position="180"/>
        <end position="203"/>
    </location>
</feature>
<gene>
    <name evidence="7" type="ORF">GCM10007416_22270</name>
</gene>
<evidence type="ECO:0000256" key="5">
    <source>
        <dbReference type="SAM" id="Phobius"/>
    </source>
</evidence>
<dbReference type="EMBL" id="BMEX01000007">
    <property type="protein sequence ID" value="GGA48660.1"/>
    <property type="molecule type" value="Genomic_DNA"/>
</dbReference>
<dbReference type="Gene3D" id="3.40.1710.10">
    <property type="entry name" value="abc type-2 transporter like domain"/>
    <property type="match status" value="1"/>
</dbReference>
<keyword evidence="3 5" id="KW-1133">Transmembrane helix</keyword>
<feature type="domain" description="ABC transmembrane type-2" evidence="6">
    <location>
        <begin position="126"/>
        <end position="372"/>
    </location>
</feature>
<accession>A0ABQ1GR56</accession>
<keyword evidence="4 5" id="KW-0472">Membrane</keyword>
<protein>
    <submittedName>
        <fullName evidence="7">ABC transporter permease</fullName>
    </submittedName>
</protein>
<evidence type="ECO:0000259" key="6">
    <source>
        <dbReference type="PROSITE" id="PS51012"/>
    </source>
</evidence>
<comment type="subcellular location">
    <subcellularLocation>
        <location evidence="1">Membrane</location>
        <topology evidence="1">Multi-pass membrane protein</topology>
    </subcellularLocation>
</comment>
<evidence type="ECO:0000256" key="4">
    <source>
        <dbReference type="ARBA" id="ARBA00023136"/>
    </source>
</evidence>
<feature type="transmembrane region" description="Helical" evidence="5">
    <location>
        <begin position="224"/>
        <end position="250"/>
    </location>
</feature>
<dbReference type="PANTHER" id="PTHR43027">
    <property type="entry name" value="DOXORUBICIN RESISTANCE ABC TRANSPORTER PERMEASE PROTEIN DRRC-RELATED"/>
    <property type="match status" value="1"/>
</dbReference>
<sequence>MKAYWRLTWAQLLLFIRNKNTIIWTLILPILMILALGTFLGKGTDQFQLTVAVADEDGTDASRSLVKSLTETGLDFTTVKTSRSEGLSKVKKGDVQVLVVLRQGLGDRLRSAEDGAEDAGDSSTLVSLYLDQSNPTVSQMGSKVIGEAVDRLNKEALNYRPPVEMEVVNIQTRPLGYIDFLVPGILSLMIMSNNLNGVAATIASWRERGILRRMQGTPLKSSTFIAAQITARVLLNTLQAVLVILVAHFVYGVHVYGSWVLLLMFLLLGTLTFMSIGFIIASLTRTPESAGPIAGMVSFPMIFVGGIFFPVRDLPGILQPVVKAIPIGYLTDALRAVMNEGATLVQTATPAMVLTAWLVVSFTVASLTFRWDVK</sequence>
<reference evidence="8" key="1">
    <citation type="journal article" date="2019" name="Int. J. Syst. Evol. Microbiol.">
        <title>The Global Catalogue of Microorganisms (GCM) 10K type strain sequencing project: providing services to taxonomists for standard genome sequencing and annotation.</title>
        <authorList>
            <consortium name="The Broad Institute Genomics Platform"/>
            <consortium name="The Broad Institute Genome Sequencing Center for Infectious Disease"/>
            <person name="Wu L."/>
            <person name="Ma J."/>
        </authorList>
    </citation>
    <scope>NUCLEOTIDE SEQUENCE [LARGE SCALE GENOMIC DNA]</scope>
    <source>
        <strain evidence="8">CGMCC 1.12404</strain>
    </source>
</reference>
<name>A0ABQ1GR56_9BACL</name>
<dbReference type="RefSeq" id="WP_188432606.1">
    <property type="nucleotide sequence ID" value="NZ_BMEX01000007.1"/>
</dbReference>
<proteinExistence type="predicted"/>
<organism evidence="7 8">
    <name type="scientific">Kroppenstedtia guangzhouensis</name>
    <dbReference type="NCBI Taxonomy" id="1274356"/>
    <lineage>
        <taxon>Bacteria</taxon>
        <taxon>Bacillati</taxon>
        <taxon>Bacillota</taxon>
        <taxon>Bacilli</taxon>
        <taxon>Bacillales</taxon>
        <taxon>Thermoactinomycetaceae</taxon>
        <taxon>Kroppenstedtia</taxon>
    </lineage>
</organism>
<dbReference type="PANTHER" id="PTHR43027:SF2">
    <property type="entry name" value="TRANSPORT PERMEASE PROTEIN"/>
    <property type="match status" value="1"/>
</dbReference>
<keyword evidence="2 5" id="KW-0812">Transmembrane</keyword>
<evidence type="ECO:0000256" key="2">
    <source>
        <dbReference type="ARBA" id="ARBA00022692"/>
    </source>
</evidence>
<feature type="transmembrane region" description="Helical" evidence="5">
    <location>
        <begin position="21"/>
        <end position="40"/>
    </location>
</feature>
<feature type="transmembrane region" description="Helical" evidence="5">
    <location>
        <begin position="256"/>
        <end position="281"/>
    </location>
</feature>
<evidence type="ECO:0000256" key="3">
    <source>
        <dbReference type="ARBA" id="ARBA00022989"/>
    </source>
</evidence>
<dbReference type="InterPro" id="IPR013525">
    <property type="entry name" value="ABC2_TM"/>
</dbReference>